<dbReference type="PANTHER" id="PTHR31635">
    <property type="entry name" value="REVERSE TRANSCRIPTASE DOMAIN-CONTAINING PROTEIN-RELATED"/>
    <property type="match status" value="1"/>
</dbReference>
<dbReference type="SUPFAM" id="SSF56219">
    <property type="entry name" value="DNase I-like"/>
    <property type="match status" value="1"/>
</dbReference>
<dbReference type="InterPro" id="IPR043502">
    <property type="entry name" value="DNA/RNA_pol_sf"/>
</dbReference>
<accession>A0A4V1AF13</accession>
<dbReference type="InterPro" id="IPR000477">
    <property type="entry name" value="RT_dom"/>
</dbReference>
<protein>
    <submittedName>
        <fullName evidence="2">Reverse transcriptase RNA-dependent DNA polymerase</fullName>
    </submittedName>
</protein>
<name>A0A4V1AF13_9ASCO</name>
<evidence type="ECO:0000313" key="2">
    <source>
        <dbReference type="EMBL" id="QBM91113.1"/>
    </source>
</evidence>
<dbReference type="AlphaFoldDB" id="A0A4V1AF13"/>
<sequence length="1231" mass="141854">MIELPPPVTYPWKRKNPRLRKKQSIAHSLNTIRILSKNIQRNSHALNWQTLQDHDILLLQEVNLNSSTSFNLSILKNFTWTLPPQIVNPTDHKAAVLIKHDKIKILKLNMVHDSLLQENKPHIADALIEFKETSEVWLVLSAYLPSGDYNAQTRVLEDLFWKLEAALLSIHMTHADCKVLLGGDFNNVLEDLIDCSNYNGYAITALMRTTKAALERFLQTFRLTDTFRSLFPSIAHATNRPPKSNIRRADDSRRLDSSRRLDRFYISQAATSRLYSFGERNEPFINSTHATIQMEILIDINCPLEVGKPRFMVDHLLLSLELTISQFNQAREEVSWDETVRNCKNVMARASYNNNWRITHNLSPLVPERDVALRGTHHDQTIAFKGSSFHSTIFRKMTTEDGMTLGETSPAILKISLDYWGPKMQAPQGTSTDNIQRFLGNWNCGISEEKATLLDRPFTNEELYGCLQHSKNGVPGEDGLTYAFWQATWEAHGNLLTQVANNLMKGEIPQRMTEILITLIPKRKHSENVADLRPISLSNTSLRIICLAINDRLITAVDDFIGTYQKGFLPQRHIDDNIAQFRTIISIFRDSDKYNPKSTFAPHSQITNWEETKIAMVDFQKAFDSVSHKYIEQVLLHINVPPGLRTAIMTILGSQHARLWMNRMKSNRFPLEVGTMQGNPFSPILFILAIEPLLAQLHNNLHGAQLEHQSGFRHPLRLNAYADDLIVYIGNDGDEQFLSTKLQEFHLVSNCMVNNSKSAVFDFRDHSDGEISARLRFPLRNYDSEAFKYLGFSNKALSWSSEIRNLVGALHLTAIYTLPPIQRASGINTFLFSKLYFRDLHTPMRSSDINHLQKRLKEFFPRVDKATIFNRIELGGFGCLDLHLQLLGKRARFVQEVLFDNLNWHFILFRHKIQLMMTQLHRDTYATPNIPQETTPTKRWYAPWYGFLFGYTYPYHARGERQQPAKLANFLTISWRRFFDPAEVEYLNAWFRLVMPLYFPADSLIPNSPDRFPVGLIQESNANLSLQNPLYSFPQDAILGPLRDICQTTFFQSYSKRTQLEFPHDRLSPHIKKLREDANYSAFWKKIKALTMKLNRLLPYLHLFHLGYDIGCYANADHCSLCKMPFSTDATQETRTQHIYFACTVSKDIWRACDITNQPLIRLVVGSINPASPKIDKFLYYLGQFIRTRRRMALETRGADGLAATATLPDLNPDTISRNMNHYKVNYGKHF</sequence>
<proteinExistence type="predicted"/>
<dbReference type="Gene3D" id="3.60.10.10">
    <property type="entry name" value="Endonuclease/exonuclease/phosphatase"/>
    <property type="match status" value="1"/>
</dbReference>
<keyword evidence="3" id="KW-1185">Reference proteome</keyword>
<dbReference type="PANTHER" id="PTHR31635:SF196">
    <property type="entry name" value="REVERSE TRANSCRIPTASE DOMAIN-CONTAINING PROTEIN-RELATED"/>
    <property type="match status" value="1"/>
</dbReference>
<feature type="domain" description="Reverse transcriptase" evidence="1">
    <location>
        <begin position="501"/>
        <end position="794"/>
    </location>
</feature>
<evidence type="ECO:0000259" key="1">
    <source>
        <dbReference type="PROSITE" id="PS50878"/>
    </source>
</evidence>
<reference evidence="3" key="1">
    <citation type="submission" date="2019-03" db="EMBL/GenBank/DDBJ databases">
        <title>Snf2 controls pulcherriminic acid biosynthesis and connects pigmentation and antifungal activity of the yeast Metschnikowia pulcherrima.</title>
        <authorList>
            <person name="Gore-Lloyd D."/>
            <person name="Sumann I."/>
            <person name="Brachmann A.O."/>
            <person name="Schneeberger K."/>
            <person name="Ortiz-Merino R.A."/>
            <person name="Moreno-Beltran M."/>
            <person name="Schlaefli M."/>
            <person name="Kirner P."/>
            <person name="Santos Kron A."/>
            <person name="Wolfe K.H."/>
            <person name="Piel J."/>
            <person name="Ahrens C.H."/>
            <person name="Henk D."/>
            <person name="Freimoser F.M."/>
        </authorList>
    </citation>
    <scope>NUCLEOTIDE SEQUENCE [LARGE SCALE GENOMIC DNA]</scope>
    <source>
        <strain evidence="3">APC 1.2</strain>
    </source>
</reference>
<dbReference type="EMBL" id="CP034462">
    <property type="protein sequence ID" value="QBM91113.1"/>
    <property type="molecule type" value="Genomic_DNA"/>
</dbReference>
<gene>
    <name evidence="2" type="primary">MPUL0G01560</name>
    <name evidence="2" type="ORF">METSCH_G01560</name>
</gene>
<evidence type="ECO:0000313" key="3">
    <source>
        <dbReference type="Proteomes" id="UP000292447"/>
    </source>
</evidence>
<keyword evidence="2" id="KW-0808">Transferase</keyword>
<organism evidence="2 3">
    <name type="scientific">Metschnikowia aff. pulcherrima</name>
    <dbReference type="NCBI Taxonomy" id="2163413"/>
    <lineage>
        <taxon>Eukaryota</taxon>
        <taxon>Fungi</taxon>
        <taxon>Dikarya</taxon>
        <taxon>Ascomycota</taxon>
        <taxon>Saccharomycotina</taxon>
        <taxon>Pichiomycetes</taxon>
        <taxon>Metschnikowiaceae</taxon>
        <taxon>Metschnikowia</taxon>
    </lineage>
</organism>
<dbReference type="GO" id="GO:0003964">
    <property type="term" value="F:RNA-directed DNA polymerase activity"/>
    <property type="evidence" value="ECO:0007669"/>
    <property type="project" value="UniProtKB-KW"/>
</dbReference>
<dbReference type="InterPro" id="IPR036691">
    <property type="entry name" value="Endo/exonu/phosph_ase_sf"/>
</dbReference>
<dbReference type="Proteomes" id="UP000292447">
    <property type="component" value="Chromosome VII"/>
</dbReference>
<dbReference type="SUPFAM" id="SSF56672">
    <property type="entry name" value="DNA/RNA polymerases"/>
    <property type="match status" value="1"/>
</dbReference>
<keyword evidence="2" id="KW-0695">RNA-directed DNA polymerase</keyword>
<keyword evidence="2" id="KW-0548">Nucleotidyltransferase</keyword>
<dbReference type="CDD" id="cd01650">
    <property type="entry name" value="RT_nLTR_like"/>
    <property type="match status" value="1"/>
</dbReference>
<dbReference type="Pfam" id="PF00078">
    <property type="entry name" value="RVT_1"/>
    <property type="match status" value="1"/>
</dbReference>
<dbReference type="PROSITE" id="PS50878">
    <property type="entry name" value="RT_POL"/>
    <property type="match status" value="1"/>
</dbReference>